<dbReference type="GeneID" id="28846044"/>
<feature type="signal peptide" evidence="1">
    <location>
        <begin position="1"/>
        <end position="19"/>
    </location>
</feature>
<dbReference type="EMBL" id="LSBJ02000002">
    <property type="protein sequence ID" value="OAQ69819.1"/>
    <property type="molecule type" value="Genomic_DNA"/>
</dbReference>
<dbReference type="Proteomes" id="UP000078397">
    <property type="component" value="Unassembled WGS sequence"/>
</dbReference>
<sequence length="270" mass="28722">MRFQIAVAFTVCLARIASAADNAIVIGPKATEVTIDAWKDVVSSPTNGTTSKFKGFDTSKPYPGSEQEGWELSIGVKEYFNVSNSNATATIMSINPPSNGSFDNSWHFCLYTFNVNPRSAAQYYGGQKDSCSNLVAKECIDDIKKNAVKNSATDGCTAYQTTPSCLRDISEQSALVLSVPANNASSVFTKNSPFYRRIDLGGEKAFKLAASQPMLVVTVFGSSAKSDKAPTPEVACVLPNAKAKTSGSSKIACFTGWTVATLAVALQFAL</sequence>
<dbReference type="RefSeq" id="XP_018146356.1">
    <property type="nucleotide sequence ID" value="XM_018282050.1"/>
</dbReference>
<evidence type="ECO:0000313" key="2">
    <source>
        <dbReference type="EMBL" id="OAQ69819.1"/>
    </source>
</evidence>
<gene>
    <name evidence="2" type="ORF">VFPPC_02395</name>
</gene>
<reference evidence="2 3" key="1">
    <citation type="journal article" date="2016" name="PLoS Pathog.">
        <title>Biosynthesis of antibiotic leucinostatins in bio-control fungus Purpureocillium lilacinum and their inhibition on phytophthora revealed by genome mining.</title>
        <authorList>
            <person name="Wang G."/>
            <person name="Liu Z."/>
            <person name="Lin R."/>
            <person name="Li E."/>
            <person name="Mao Z."/>
            <person name="Ling J."/>
            <person name="Yang Y."/>
            <person name="Yin W.B."/>
            <person name="Xie B."/>
        </authorList>
    </citation>
    <scope>NUCLEOTIDE SEQUENCE [LARGE SCALE GENOMIC DNA]</scope>
    <source>
        <strain evidence="2">170</strain>
    </source>
</reference>
<dbReference type="AlphaFoldDB" id="A0A179FXY3"/>
<evidence type="ECO:0000256" key="1">
    <source>
        <dbReference type="SAM" id="SignalP"/>
    </source>
</evidence>
<feature type="chain" id="PRO_5008102126" evidence="1">
    <location>
        <begin position="20"/>
        <end position="270"/>
    </location>
</feature>
<keyword evidence="3" id="KW-1185">Reference proteome</keyword>
<dbReference type="OrthoDB" id="4923158at2759"/>
<evidence type="ECO:0000313" key="3">
    <source>
        <dbReference type="Proteomes" id="UP000078397"/>
    </source>
</evidence>
<protein>
    <submittedName>
        <fullName evidence="2">Uncharacterized protein</fullName>
    </submittedName>
</protein>
<dbReference type="KEGG" id="pchm:VFPPC_02395"/>
<comment type="caution">
    <text evidence="2">The sequence shown here is derived from an EMBL/GenBank/DDBJ whole genome shotgun (WGS) entry which is preliminary data.</text>
</comment>
<dbReference type="Gene3D" id="2.60.120.200">
    <property type="match status" value="1"/>
</dbReference>
<name>A0A179FXY3_METCM</name>
<organism evidence="2 3">
    <name type="scientific">Pochonia chlamydosporia 170</name>
    <dbReference type="NCBI Taxonomy" id="1380566"/>
    <lineage>
        <taxon>Eukaryota</taxon>
        <taxon>Fungi</taxon>
        <taxon>Dikarya</taxon>
        <taxon>Ascomycota</taxon>
        <taxon>Pezizomycotina</taxon>
        <taxon>Sordariomycetes</taxon>
        <taxon>Hypocreomycetidae</taxon>
        <taxon>Hypocreales</taxon>
        <taxon>Clavicipitaceae</taxon>
        <taxon>Pochonia</taxon>
    </lineage>
</organism>
<proteinExistence type="predicted"/>
<keyword evidence="1" id="KW-0732">Signal</keyword>
<accession>A0A179FXY3</accession>